<accession>A0A6N2VSP9</accession>
<name>A0A6N2VSP9_9BACE</name>
<sequence length="34" mass="3901">MNNNALIKIKVVTVSYGSSLSLEWNLLLRKNYFA</sequence>
<evidence type="ECO:0000313" key="1">
    <source>
        <dbReference type="EMBL" id="VYT33479.1"/>
    </source>
</evidence>
<protein>
    <submittedName>
        <fullName evidence="1">Uncharacterized protein</fullName>
    </submittedName>
</protein>
<organism evidence="1">
    <name type="scientific">Bacteroides faecis</name>
    <dbReference type="NCBI Taxonomy" id="674529"/>
    <lineage>
        <taxon>Bacteria</taxon>
        <taxon>Pseudomonadati</taxon>
        <taxon>Bacteroidota</taxon>
        <taxon>Bacteroidia</taxon>
        <taxon>Bacteroidales</taxon>
        <taxon>Bacteroidaceae</taxon>
        <taxon>Bacteroides</taxon>
    </lineage>
</organism>
<proteinExistence type="predicted"/>
<dbReference type="EMBL" id="CACRSZ010000056">
    <property type="protein sequence ID" value="VYT33479.1"/>
    <property type="molecule type" value="Genomic_DNA"/>
</dbReference>
<reference evidence="1" key="1">
    <citation type="submission" date="2019-11" db="EMBL/GenBank/DDBJ databases">
        <authorList>
            <person name="Feng L."/>
        </authorList>
    </citation>
    <scope>NUCLEOTIDE SEQUENCE</scope>
    <source>
        <strain evidence="1">BfaecisLFYP10</strain>
    </source>
</reference>
<dbReference type="AlphaFoldDB" id="A0A6N2VSP9"/>
<gene>
    <name evidence="1" type="ORF">BFLFYP10_02469</name>
</gene>